<evidence type="ECO:0000313" key="6">
    <source>
        <dbReference type="EMBL" id="WZK88330.1"/>
    </source>
</evidence>
<dbReference type="InterPro" id="IPR002657">
    <property type="entry name" value="BilAc:Na_symport/Acr3"/>
</dbReference>
<feature type="transmembrane region" description="Helical" evidence="5">
    <location>
        <begin position="185"/>
        <end position="206"/>
    </location>
</feature>
<dbReference type="Pfam" id="PF01758">
    <property type="entry name" value="SBF"/>
    <property type="match status" value="1"/>
</dbReference>
<feature type="transmembrane region" description="Helical" evidence="5">
    <location>
        <begin position="212"/>
        <end position="236"/>
    </location>
</feature>
<sequence length="306" mass="32119">MNIDDVALNFSPGSLTLLNAILAIVMFSIAIDLSPADFRRLARAPRALITGLISQFLVLPVLTFVLIWITAPRPSIALGLILVAACPGGNISNFITHRAGGNSALSVSMTAFATVGAIVLTPLNIALWGSLYPPTRAILQSTAIDPVQIAVTVSLMLILPLVLGVQLNQRHPELTARLRKPLQIVSFLIFVAFVLLALAANWSFFLGFAGTVAGLVVLHNSLALGGGYLTATLAGLSAFDRRAVTIETGIQNSGLGLVLIFAFFNGLGGMAVVAAFWGIWHAISGIALAGVLARTPLDRPEPEPTA</sequence>
<dbReference type="InterPro" id="IPR004710">
    <property type="entry name" value="Bilac:Na_transpt"/>
</dbReference>
<comment type="subcellular location">
    <subcellularLocation>
        <location evidence="1">Membrane</location>
        <topology evidence="1">Multi-pass membrane protein</topology>
    </subcellularLocation>
</comment>
<feature type="transmembrane region" description="Helical" evidence="5">
    <location>
        <begin position="147"/>
        <end position="165"/>
    </location>
</feature>
<gene>
    <name evidence="6" type="ORF">QEZ52_17265</name>
</gene>
<dbReference type="InterPro" id="IPR038770">
    <property type="entry name" value="Na+/solute_symporter_sf"/>
</dbReference>
<dbReference type="RefSeq" id="WP_406645716.1">
    <property type="nucleotide sequence ID" value="NZ_CP123584.1"/>
</dbReference>
<proteinExistence type="predicted"/>
<evidence type="ECO:0000256" key="2">
    <source>
        <dbReference type="ARBA" id="ARBA00022692"/>
    </source>
</evidence>
<organism evidence="6 7">
    <name type="scientific">Aliisedimentitalea scapharcae</name>
    <dbReference type="NCBI Taxonomy" id="1524259"/>
    <lineage>
        <taxon>Bacteria</taxon>
        <taxon>Pseudomonadati</taxon>
        <taxon>Pseudomonadota</taxon>
        <taxon>Alphaproteobacteria</taxon>
        <taxon>Rhodobacterales</taxon>
        <taxon>Roseobacteraceae</taxon>
        <taxon>Aliisedimentitalea</taxon>
    </lineage>
</organism>
<dbReference type="Gene3D" id="1.20.1530.20">
    <property type="match status" value="1"/>
</dbReference>
<evidence type="ECO:0000256" key="3">
    <source>
        <dbReference type="ARBA" id="ARBA00022989"/>
    </source>
</evidence>
<keyword evidence="7" id="KW-1185">Reference proteome</keyword>
<dbReference type="Proteomes" id="UP001623232">
    <property type="component" value="Chromosome"/>
</dbReference>
<dbReference type="EMBL" id="CP123584">
    <property type="protein sequence ID" value="WZK88330.1"/>
    <property type="molecule type" value="Genomic_DNA"/>
</dbReference>
<feature type="transmembrane region" description="Helical" evidence="5">
    <location>
        <begin position="47"/>
        <end position="69"/>
    </location>
</feature>
<reference evidence="6 7" key="1">
    <citation type="submission" date="2023-04" db="EMBL/GenBank/DDBJ databases">
        <title>Complete genome sequence of Alisedimentitalea scapharcae.</title>
        <authorList>
            <person name="Rong J.-C."/>
            <person name="Yi M.-L."/>
            <person name="Zhao Q."/>
        </authorList>
    </citation>
    <scope>NUCLEOTIDE SEQUENCE [LARGE SCALE GENOMIC DNA]</scope>
    <source>
        <strain evidence="6 7">KCTC 42119</strain>
    </source>
</reference>
<keyword evidence="4 5" id="KW-0472">Membrane</keyword>
<name>A0ABZ2XQF8_9RHOB</name>
<dbReference type="PANTHER" id="PTHR10361:SF28">
    <property type="entry name" value="P3 PROTEIN-RELATED"/>
    <property type="match status" value="1"/>
</dbReference>
<feature type="transmembrane region" description="Helical" evidence="5">
    <location>
        <begin position="15"/>
        <end position="35"/>
    </location>
</feature>
<keyword evidence="2 5" id="KW-0812">Transmembrane</keyword>
<evidence type="ECO:0000256" key="5">
    <source>
        <dbReference type="SAM" id="Phobius"/>
    </source>
</evidence>
<feature type="transmembrane region" description="Helical" evidence="5">
    <location>
        <begin position="75"/>
        <end position="95"/>
    </location>
</feature>
<feature type="transmembrane region" description="Helical" evidence="5">
    <location>
        <begin position="107"/>
        <end position="127"/>
    </location>
</feature>
<evidence type="ECO:0000313" key="7">
    <source>
        <dbReference type="Proteomes" id="UP001623232"/>
    </source>
</evidence>
<keyword evidence="3 5" id="KW-1133">Transmembrane helix</keyword>
<dbReference type="PANTHER" id="PTHR10361">
    <property type="entry name" value="SODIUM-BILE ACID COTRANSPORTER"/>
    <property type="match status" value="1"/>
</dbReference>
<evidence type="ECO:0000256" key="1">
    <source>
        <dbReference type="ARBA" id="ARBA00004141"/>
    </source>
</evidence>
<evidence type="ECO:0000256" key="4">
    <source>
        <dbReference type="ARBA" id="ARBA00023136"/>
    </source>
</evidence>
<accession>A0ABZ2XQF8</accession>
<protein>
    <submittedName>
        <fullName evidence="6">Bile acid:sodium symporter family protein</fullName>
    </submittedName>
</protein>
<feature type="transmembrane region" description="Helical" evidence="5">
    <location>
        <begin position="257"/>
        <end position="280"/>
    </location>
</feature>